<evidence type="ECO:0000259" key="3">
    <source>
        <dbReference type="Pfam" id="PF04755"/>
    </source>
</evidence>
<feature type="domain" description="Plastid lipid-associated protein/fibrillin conserved" evidence="3">
    <location>
        <begin position="87"/>
        <end position="309"/>
    </location>
</feature>
<reference evidence="4" key="2">
    <citation type="submission" date="2021-04" db="EMBL/GenBank/DDBJ databases">
        <authorList>
            <person name="Podell S."/>
        </authorList>
    </citation>
    <scope>NUCLEOTIDE SEQUENCE</scope>
    <source>
        <strain evidence="4">Hildebrandi</strain>
    </source>
</reference>
<reference evidence="4" key="1">
    <citation type="journal article" date="2021" name="Sci. Rep.">
        <title>Diploid genomic architecture of Nitzschia inconspicua, an elite biomass production diatom.</title>
        <authorList>
            <person name="Oliver A."/>
            <person name="Podell S."/>
            <person name="Pinowska A."/>
            <person name="Traller J.C."/>
            <person name="Smith S.R."/>
            <person name="McClure R."/>
            <person name="Beliaev A."/>
            <person name="Bohutskyi P."/>
            <person name="Hill E.A."/>
            <person name="Rabines A."/>
            <person name="Zheng H."/>
            <person name="Allen L.Z."/>
            <person name="Kuo A."/>
            <person name="Grigoriev I.V."/>
            <person name="Allen A.E."/>
            <person name="Hazlebeck D."/>
            <person name="Allen E.E."/>
        </authorList>
    </citation>
    <scope>NUCLEOTIDE SEQUENCE</scope>
    <source>
        <strain evidence="4">Hildebrandi</strain>
    </source>
</reference>
<comment type="caution">
    <text evidence="4">The sequence shown here is derived from an EMBL/GenBank/DDBJ whole genome shotgun (WGS) entry which is preliminary data.</text>
</comment>
<protein>
    <submittedName>
        <fullName evidence="4">Plastid lipid-associated PAP/fibrillin family protein</fullName>
    </submittedName>
</protein>
<comment type="subcellular location">
    <subcellularLocation>
        <location evidence="1">Plastid</location>
    </subcellularLocation>
</comment>
<dbReference type="AlphaFoldDB" id="A0A9K3LIR8"/>
<dbReference type="Proteomes" id="UP000693970">
    <property type="component" value="Unassembled WGS sequence"/>
</dbReference>
<keyword evidence="5" id="KW-1185">Reference proteome</keyword>
<dbReference type="PANTHER" id="PTHR31906">
    <property type="entry name" value="PLASTID-LIPID-ASSOCIATED PROTEIN 4, CHLOROPLASTIC-RELATED"/>
    <property type="match status" value="1"/>
</dbReference>
<sequence>MTGNERDRGIFHKIFNTTHSIGVLVFALFGHCDGFVRTVQLQSLGRHQMLRDLTRNLPFLLRKEITGNDFSAMDTEDEPMVKPEVARLKRELLIMSTKTNRGFQAKTADRDAIKDIIYELSRFNPSKNPARGYYDNADTVEYDNDSDAISGKWTLTYTDAPDITSLDTSRNPLATAKLGRIGQECSPPYIKNVIEWLRPDWAGNFPFSGSAESRVLQKVVTLASASPSKPMLVDLNVGGLELESGYPTQSSTTNDGLKDLIQRVQDQGLPAGLLSLQPLDLKGPWNPPFGRFEILYVDKDIRIIRTGQNYLAANQRIQNFKDEWF</sequence>
<dbReference type="InterPro" id="IPR006843">
    <property type="entry name" value="PAP/fibrillin_dom"/>
</dbReference>
<keyword evidence="2" id="KW-0934">Plastid</keyword>
<dbReference type="Pfam" id="PF04755">
    <property type="entry name" value="PAP_fibrillin"/>
    <property type="match status" value="1"/>
</dbReference>
<organism evidence="4 5">
    <name type="scientific">Nitzschia inconspicua</name>
    <dbReference type="NCBI Taxonomy" id="303405"/>
    <lineage>
        <taxon>Eukaryota</taxon>
        <taxon>Sar</taxon>
        <taxon>Stramenopiles</taxon>
        <taxon>Ochrophyta</taxon>
        <taxon>Bacillariophyta</taxon>
        <taxon>Bacillariophyceae</taxon>
        <taxon>Bacillariophycidae</taxon>
        <taxon>Bacillariales</taxon>
        <taxon>Bacillariaceae</taxon>
        <taxon>Nitzschia</taxon>
    </lineage>
</organism>
<evidence type="ECO:0000313" key="5">
    <source>
        <dbReference type="Proteomes" id="UP000693970"/>
    </source>
</evidence>
<evidence type="ECO:0000256" key="1">
    <source>
        <dbReference type="ARBA" id="ARBA00004474"/>
    </source>
</evidence>
<evidence type="ECO:0000313" key="4">
    <source>
        <dbReference type="EMBL" id="KAG7363185.1"/>
    </source>
</evidence>
<dbReference type="EMBL" id="JAGRRH010000010">
    <property type="protein sequence ID" value="KAG7363185.1"/>
    <property type="molecule type" value="Genomic_DNA"/>
</dbReference>
<dbReference type="InterPro" id="IPR039633">
    <property type="entry name" value="PAP"/>
</dbReference>
<evidence type="ECO:0000256" key="2">
    <source>
        <dbReference type="ARBA" id="ARBA00022640"/>
    </source>
</evidence>
<dbReference type="OrthoDB" id="199943at2759"/>
<gene>
    <name evidence="4" type="ORF">IV203_026545</name>
</gene>
<accession>A0A9K3LIR8</accession>
<proteinExistence type="predicted"/>
<dbReference type="GO" id="GO:0009536">
    <property type="term" value="C:plastid"/>
    <property type="evidence" value="ECO:0007669"/>
    <property type="project" value="UniProtKB-SubCell"/>
</dbReference>
<name>A0A9K3LIR8_9STRA</name>